<keyword evidence="3" id="KW-1185">Reference proteome</keyword>
<dbReference type="Proteomes" id="UP000051330">
    <property type="component" value="Unassembled WGS sequence"/>
</dbReference>
<feature type="region of interest" description="Disordered" evidence="1">
    <location>
        <begin position="48"/>
        <end position="83"/>
    </location>
</feature>
<dbReference type="EMBL" id="AZEC01000014">
    <property type="protein sequence ID" value="KRL10724.1"/>
    <property type="molecule type" value="Genomic_DNA"/>
</dbReference>
<feature type="compositionally biased region" description="Polar residues" evidence="1">
    <location>
        <begin position="68"/>
        <end position="83"/>
    </location>
</feature>
<comment type="caution">
    <text evidence="2">The sequence shown here is derived from an EMBL/GenBank/DDBJ whole genome shotgun (WGS) entry which is preliminary data.</text>
</comment>
<gene>
    <name evidence="2" type="ORF">FD09_GL000867</name>
</gene>
<dbReference type="PATRIC" id="fig|1423792.3.peg.881"/>
<organism evidence="2 3">
    <name type="scientific">Schleiferilactobacillus perolens DSM 12744</name>
    <dbReference type="NCBI Taxonomy" id="1423792"/>
    <lineage>
        <taxon>Bacteria</taxon>
        <taxon>Bacillati</taxon>
        <taxon>Bacillota</taxon>
        <taxon>Bacilli</taxon>
        <taxon>Lactobacillales</taxon>
        <taxon>Lactobacillaceae</taxon>
        <taxon>Schleiferilactobacillus</taxon>
    </lineage>
</organism>
<evidence type="ECO:0000313" key="2">
    <source>
        <dbReference type="EMBL" id="KRL10724.1"/>
    </source>
</evidence>
<dbReference type="AlphaFoldDB" id="A0A0R1MXQ0"/>
<reference evidence="2 3" key="1">
    <citation type="journal article" date="2015" name="Genome Announc.">
        <title>Expanding the biotechnology potential of lactobacilli through comparative genomics of 213 strains and associated genera.</title>
        <authorList>
            <person name="Sun Z."/>
            <person name="Harris H.M."/>
            <person name="McCann A."/>
            <person name="Guo C."/>
            <person name="Argimon S."/>
            <person name="Zhang W."/>
            <person name="Yang X."/>
            <person name="Jeffery I.B."/>
            <person name="Cooney J.C."/>
            <person name="Kagawa T.F."/>
            <person name="Liu W."/>
            <person name="Song Y."/>
            <person name="Salvetti E."/>
            <person name="Wrobel A."/>
            <person name="Rasinkangas P."/>
            <person name="Parkhill J."/>
            <person name="Rea M.C."/>
            <person name="O'Sullivan O."/>
            <person name="Ritari J."/>
            <person name="Douillard F.P."/>
            <person name="Paul Ross R."/>
            <person name="Yang R."/>
            <person name="Briner A.E."/>
            <person name="Felis G.E."/>
            <person name="de Vos W.M."/>
            <person name="Barrangou R."/>
            <person name="Klaenhammer T.R."/>
            <person name="Caufield P.W."/>
            <person name="Cui Y."/>
            <person name="Zhang H."/>
            <person name="O'Toole P.W."/>
        </authorList>
    </citation>
    <scope>NUCLEOTIDE SEQUENCE [LARGE SCALE GENOMIC DNA]</scope>
    <source>
        <strain evidence="2 3">DSM 12744</strain>
    </source>
</reference>
<evidence type="ECO:0000313" key="3">
    <source>
        <dbReference type="Proteomes" id="UP000051330"/>
    </source>
</evidence>
<feature type="compositionally biased region" description="Basic and acidic residues" evidence="1">
    <location>
        <begin position="48"/>
        <end position="67"/>
    </location>
</feature>
<proteinExistence type="predicted"/>
<dbReference type="STRING" id="1423792.FD09_GL000867"/>
<evidence type="ECO:0000256" key="1">
    <source>
        <dbReference type="SAM" id="MobiDB-lite"/>
    </source>
</evidence>
<name>A0A0R1MXQ0_9LACO</name>
<sequence length="83" mass="8762">MQVDVKQGMSITAAELSGTIAQMAVKLGQQALIIDNLTAENNELKDKAAKETENKIQQKVGGDENGKPDNQPSGDGQPSPAQQ</sequence>
<accession>A0A0R1MXQ0</accession>
<protein>
    <submittedName>
        <fullName evidence="2">Uncharacterized protein</fullName>
    </submittedName>
</protein>
<dbReference type="RefSeq" id="WP_057821887.1">
    <property type="nucleotide sequence ID" value="NZ_AZEC01000014.1"/>
</dbReference>